<evidence type="ECO:0000313" key="1">
    <source>
        <dbReference type="EMBL" id="SEN13147.1"/>
    </source>
</evidence>
<proteinExistence type="predicted"/>
<reference evidence="1 2" key="1">
    <citation type="submission" date="2016-10" db="EMBL/GenBank/DDBJ databases">
        <authorList>
            <person name="de Groot N.N."/>
        </authorList>
    </citation>
    <scope>NUCLEOTIDE SEQUENCE [LARGE SCALE GENOMIC DNA]</scope>
    <source>
        <strain evidence="1 2">Nm22</strain>
    </source>
</reference>
<dbReference type="EMBL" id="FOCP01000008">
    <property type="protein sequence ID" value="SEN13147.1"/>
    <property type="molecule type" value="Genomic_DNA"/>
</dbReference>
<organism evidence="1 2">
    <name type="scientific">Nitrosomonas marina</name>
    <dbReference type="NCBI Taxonomy" id="917"/>
    <lineage>
        <taxon>Bacteria</taxon>
        <taxon>Pseudomonadati</taxon>
        <taxon>Pseudomonadota</taxon>
        <taxon>Betaproteobacteria</taxon>
        <taxon>Nitrosomonadales</taxon>
        <taxon>Nitrosomonadaceae</taxon>
        <taxon>Nitrosomonas</taxon>
    </lineage>
</organism>
<name>A0A1H8E2Y0_9PROT</name>
<dbReference type="AlphaFoldDB" id="A0A1H8E2Y0"/>
<evidence type="ECO:0000313" key="2">
    <source>
        <dbReference type="Proteomes" id="UP000199459"/>
    </source>
</evidence>
<dbReference type="Proteomes" id="UP000199459">
    <property type="component" value="Unassembled WGS sequence"/>
</dbReference>
<dbReference type="STRING" id="917.SAMN05216326_10376"/>
<protein>
    <submittedName>
        <fullName evidence="1">Uncharacterized protein</fullName>
    </submittedName>
</protein>
<accession>A0A1H8E2Y0</accession>
<gene>
    <name evidence="1" type="ORF">SAMN05216325_10873</name>
</gene>
<sequence length="245" mass="27449">MPGAANRLSIASMQTERHYTRNPDDFVAEQGGSYAFVLGIVLDDLDSSEIYKWFLAALLYGARISEKIATNTWQVFNSHQVTSPVSVLATGWDGLVDLLDKGGYGRYDFKTATKLLSVNFTLLNEYAGDLNRLHQLATGPRNLEERIMALGKGIGKVTSQIFLRELRGRWCKAMPPLSPLALRAARKLGYLSADANADLEAVTRLQRLWKENKQTAGEFVHFESALARYGLYLRHQDKRSHTKAL</sequence>